<protein>
    <submittedName>
        <fullName evidence="2">Uncharacterized protein</fullName>
    </submittedName>
</protein>
<accession>A0ABM9AVJ2</accession>
<comment type="caution">
    <text evidence="2">The sequence shown here is derived from an EMBL/GenBank/DDBJ whole genome shotgun (WGS) entry which is preliminary data.</text>
</comment>
<evidence type="ECO:0000313" key="2">
    <source>
        <dbReference type="EMBL" id="CAH0998006.1"/>
    </source>
</evidence>
<feature type="transmembrane region" description="Helical" evidence="1">
    <location>
        <begin position="45"/>
        <end position="62"/>
    </location>
</feature>
<gene>
    <name evidence="2" type="ORF">EMA8858_04141</name>
</gene>
<dbReference type="RefSeq" id="WP_238808815.1">
    <property type="nucleotide sequence ID" value="NZ_CAKLPY010000010.1"/>
</dbReference>
<feature type="transmembrane region" description="Helical" evidence="1">
    <location>
        <begin position="13"/>
        <end position="33"/>
    </location>
</feature>
<keyword evidence="1" id="KW-0812">Transmembrane</keyword>
<keyword evidence="1" id="KW-0472">Membrane</keyword>
<sequence length="64" mass="7158">MIILEVLPDLKEMMIVCLCILFLVALLLLYFLVKLGSKLFSQSRTTTTIITFTLSICTFILGTG</sequence>
<evidence type="ECO:0000256" key="1">
    <source>
        <dbReference type="SAM" id="Phobius"/>
    </source>
</evidence>
<proteinExistence type="predicted"/>
<reference evidence="2" key="1">
    <citation type="submission" date="2021-12" db="EMBL/GenBank/DDBJ databases">
        <authorList>
            <person name="Rodrigo-Torres L."/>
            <person name="Arahal R. D."/>
            <person name="Lucena T."/>
        </authorList>
    </citation>
    <scope>NUCLEOTIDE SEQUENCE</scope>
    <source>
        <strain evidence="2">CECT 8858</strain>
    </source>
</reference>
<keyword evidence="1" id="KW-1133">Transmembrane helix</keyword>
<evidence type="ECO:0000313" key="3">
    <source>
        <dbReference type="Proteomes" id="UP000837932"/>
    </source>
</evidence>
<name>A0ABM9AVJ2_9BACT</name>
<keyword evidence="3" id="KW-1185">Reference proteome</keyword>
<organism evidence="2 3">
    <name type="scientific">Emticicia aquatica</name>
    <dbReference type="NCBI Taxonomy" id="1681835"/>
    <lineage>
        <taxon>Bacteria</taxon>
        <taxon>Pseudomonadati</taxon>
        <taxon>Bacteroidota</taxon>
        <taxon>Cytophagia</taxon>
        <taxon>Cytophagales</taxon>
        <taxon>Leadbetterellaceae</taxon>
        <taxon>Emticicia</taxon>
    </lineage>
</organism>
<dbReference type="EMBL" id="CAKLPY010000010">
    <property type="protein sequence ID" value="CAH0998006.1"/>
    <property type="molecule type" value="Genomic_DNA"/>
</dbReference>
<dbReference type="Proteomes" id="UP000837932">
    <property type="component" value="Unassembled WGS sequence"/>
</dbReference>